<feature type="compositionally biased region" description="Low complexity" evidence="1">
    <location>
        <begin position="47"/>
        <end position="58"/>
    </location>
</feature>
<reference evidence="3" key="1">
    <citation type="journal article" date="2010" name="Science">
        <title>Signatures of adaptation to obligate biotrophy in the Hyaloperonospora arabidopsidis genome.</title>
        <authorList>
            <person name="Baxter L."/>
            <person name="Tripathy S."/>
            <person name="Ishaque N."/>
            <person name="Boot N."/>
            <person name="Cabral A."/>
            <person name="Kemen E."/>
            <person name="Thines M."/>
            <person name="Ah-Fong A."/>
            <person name="Anderson R."/>
            <person name="Badejoko W."/>
            <person name="Bittner-Eddy P."/>
            <person name="Boore J.L."/>
            <person name="Chibucos M.C."/>
            <person name="Coates M."/>
            <person name="Dehal P."/>
            <person name="Delehaunty K."/>
            <person name="Dong S."/>
            <person name="Downton P."/>
            <person name="Dumas B."/>
            <person name="Fabro G."/>
            <person name="Fronick C."/>
            <person name="Fuerstenberg S.I."/>
            <person name="Fulton L."/>
            <person name="Gaulin E."/>
            <person name="Govers F."/>
            <person name="Hughes L."/>
            <person name="Humphray S."/>
            <person name="Jiang R.H."/>
            <person name="Judelson H."/>
            <person name="Kamoun S."/>
            <person name="Kyung K."/>
            <person name="Meijer H."/>
            <person name="Minx P."/>
            <person name="Morris P."/>
            <person name="Nelson J."/>
            <person name="Phuntumart V."/>
            <person name="Qutob D."/>
            <person name="Rehmany A."/>
            <person name="Rougon-Cardoso A."/>
            <person name="Ryden P."/>
            <person name="Torto-Alalibo T."/>
            <person name="Studholme D."/>
            <person name="Wang Y."/>
            <person name="Win J."/>
            <person name="Wood J."/>
            <person name="Clifton S.W."/>
            <person name="Rogers J."/>
            <person name="Van den Ackerveken G."/>
            <person name="Jones J.D."/>
            <person name="McDowell J.M."/>
            <person name="Beynon J."/>
            <person name="Tyler B.M."/>
        </authorList>
    </citation>
    <scope>NUCLEOTIDE SEQUENCE [LARGE SCALE GENOMIC DNA]</scope>
    <source>
        <strain evidence="3">Emoy2</strain>
    </source>
</reference>
<dbReference type="Proteomes" id="UP000011713">
    <property type="component" value="Unassembled WGS sequence"/>
</dbReference>
<dbReference type="AlphaFoldDB" id="M4B6S8"/>
<feature type="region of interest" description="Disordered" evidence="1">
    <location>
        <begin position="1"/>
        <end position="66"/>
    </location>
</feature>
<dbReference type="STRING" id="559515.M4B6S8"/>
<accession>M4B6S8</accession>
<keyword evidence="3" id="KW-1185">Reference proteome</keyword>
<reference evidence="2" key="2">
    <citation type="submission" date="2015-06" db="UniProtKB">
        <authorList>
            <consortium name="EnsemblProtists"/>
        </authorList>
    </citation>
    <scope>IDENTIFICATION</scope>
    <source>
        <strain evidence="2">Emoy2</strain>
    </source>
</reference>
<name>M4B6S8_HYAAE</name>
<dbReference type="eggNOG" id="ENOG502QU5A">
    <property type="taxonomic scope" value="Eukaryota"/>
</dbReference>
<dbReference type="EMBL" id="JH598637">
    <property type="status" value="NOT_ANNOTATED_CDS"/>
    <property type="molecule type" value="Genomic_DNA"/>
</dbReference>
<dbReference type="EnsemblProtists" id="HpaT801979">
    <property type="protein sequence ID" value="HpaP801979"/>
    <property type="gene ID" value="HpaG801979"/>
</dbReference>
<evidence type="ECO:0000256" key="1">
    <source>
        <dbReference type="SAM" id="MobiDB-lite"/>
    </source>
</evidence>
<sequence>MPAKCSISRSTSSIFDGGKGRQVQHVSGVDRRGKTPQGAAGEEKTLDGSSDMSSSALVDSHEDKTSSEEVADLLELFAKSRADCDAYCYSSPPSKEKEKEIVAMVRERAKRLQTLLAEKKLVLLNSNKERNVRVPAKSRLRIVSVFSPVASETADTKDVAKTRVERHKILITLPPGGNRAVAERPTFNHSEISEWTTLKHSFDSRPSVRELLLKSRVCRSVMNVNQKNINFGRISTSSKNLKRLRRGRWEWSKLLARKKFAFNSSQHWLALLKRN</sequence>
<dbReference type="VEuPathDB" id="FungiDB:HpaG801979"/>
<dbReference type="HOGENOM" id="CLU_1013552_0_0_1"/>
<organism evidence="2 3">
    <name type="scientific">Hyaloperonospora arabidopsidis (strain Emoy2)</name>
    <name type="common">Downy mildew agent</name>
    <name type="synonym">Peronospora arabidopsidis</name>
    <dbReference type="NCBI Taxonomy" id="559515"/>
    <lineage>
        <taxon>Eukaryota</taxon>
        <taxon>Sar</taxon>
        <taxon>Stramenopiles</taxon>
        <taxon>Oomycota</taxon>
        <taxon>Peronosporomycetes</taxon>
        <taxon>Peronosporales</taxon>
        <taxon>Peronosporaceae</taxon>
        <taxon>Hyaloperonospora</taxon>
    </lineage>
</organism>
<proteinExistence type="predicted"/>
<dbReference type="InParanoid" id="M4B6S8"/>
<evidence type="ECO:0000313" key="2">
    <source>
        <dbReference type="EnsemblProtists" id="HpaP801979"/>
    </source>
</evidence>
<evidence type="ECO:0000313" key="3">
    <source>
        <dbReference type="Proteomes" id="UP000011713"/>
    </source>
</evidence>
<protein>
    <submittedName>
        <fullName evidence="2">Uncharacterized protein</fullName>
    </submittedName>
</protein>